<dbReference type="InterPro" id="IPR016024">
    <property type="entry name" value="ARM-type_fold"/>
</dbReference>
<sequence length="256" mass="28542">MSEERKALIDQGRLPTRNLGECLAVDQVALAQALASQVETSLAQALLSAAQAGQALGISKKVAGLGLALGQWLESAALPLRERSWQLLLEHPSDTVRSWAAFANAFCVRDTPLEQALLSQFRFATDSHFGVREWAWIALRPLLAQDLTASLELLRSHARNDNPLIRRFCVEILRPRGVWCEHIAPLKAQPQIAEPLLIAMLEETDKYAQDSVANWINDASKTRPDWVQDLFERYPPSGKAATRIFTRATRSLAQRK</sequence>
<accession>A0ABT5NE89</accession>
<dbReference type="Gene3D" id="1.25.40.290">
    <property type="entry name" value="ARM repeat domains"/>
    <property type="match status" value="1"/>
</dbReference>
<evidence type="ECO:0008006" key="3">
    <source>
        <dbReference type="Google" id="ProtNLM"/>
    </source>
</evidence>
<proteinExistence type="predicted"/>
<dbReference type="Proteomes" id="UP001148189">
    <property type="component" value="Unassembled WGS sequence"/>
</dbReference>
<dbReference type="EMBL" id="JAMDHD010000022">
    <property type="protein sequence ID" value="MDD0986002.1"/>
    <property type="molecule type" value="Genomic_DNA"/>
</dbReference>
<gene>
    <name evidence="1" type="ORF">M5G21_13675</name>
</gene>
<dbReference type="RefSeq" id="WP_115128395.1">
    <property type="nucleotide sequence ID" value="NZ_JAMDHD010000022.1"/>
</dbReference>
<evidence type="ECO:0000313" key="1">
    <source>
        <dbReference type="EMBL" id="MDD0986002.1"/>
    </source>
</evidence>
<dbReference type="SUPFAM" id="SSF48371">
    <property type="entry name" value="ARM repeat"/>
    <property type="match status" value="1"/>
</dbReference>
<protein>
    <recommendedName>
        <fullName evidence="3">3-methyladenine DNA glycosylase AlkC</fullName>
    </recommendedName>
</protein>
<comment type="caution">
    <text evidence="1">The sequence shown here is derived from an EMBL/GenBank/DDBJ whole genome shotgun (WGS) entry which is preliminary data.</text>
</comment>
<reference evidence="1" key="1">
    <citation type="submission" date="2022-05" db="EMBL/GenBank/DDBJ databases">
        <title>Novel Pseudomonas spp. Isolated from a Rainbow Trout Aquaculture Facility.</title>
        <authorList>
            <person name="Testerman T."/>
            <person name="Graf J."/>
        </authorList>
    </citation>
    <scope>NUCLEOTIDE SEQUENCE</scope>
    <source>
        <strain evidence="1">ID1050</strain>
    </source>
</reference>
<organism evidence="1 2">
    <name type="scientific">Pseudomonas shahriarae</name>
    <dbReference type="NCBI Taxonomy" id="2745512"/>
    <lineage>
        <taxon>Bacteria</taxon>
        <taxon>Pseudomonadati</taxon>
        <taxon>Pseudomonadota</taxon>
        <taxon>Gammaproteobacteria</taxon>
        <taxon>Pseudomonadales</taxon>
        <taxon>Pseudomonadaceae</taxon>
        <taxon>Pseudomonas</taxon>
    </lineage>
</organism>
<name>A0ABT5NE89_9PSED</name>
<evidence type="ECO:0000313" key="2">
    <source>
        <dbReference type="Proteomes" id="UP001148189"/>
    </source>
</evidence>
<keyword evidence="2" id="KW-1185">Reference proteome</keyword>